<gene>
    <name evidence="1" type="ORF">FIV41_25850</name>
</gene>
<organism evidence="1 2">
    <name type="scientific">Pseudomonas marginalis</name>
    <name type="common">Pseudomonas panacis</name>
    <dbReference type="NCBI Taxonomy" id="298"/>
    <lineage>
        <taxon>Bacteria</taxon>
        <taxon>Pseudomonadati</taxon>
        <taxon>Pseudomonadota</taxon>
        <taxon>Gammaproteobacteria</taxon>
        <taxon>Pseudomonadales</taxon>
        <taxon>Pseudomonadaceae</taxon>
        <taxon>Pseudomonas</taxon>
    </lineage>
</organism>
<accession>A0A9X9BN92</accession>
<dbReference type="Proteomes" id="UP000316123">
    <property type="component" value="Unassembled WGS sequence"/>
</dbReference>
<proteinExistence type="predicted"/>
<protein>
    <submittedName>
        <fullName evidence="1">Uncharacterized protein</fullName>
    </submittedName>
</protein>
<dbReference type="AlphaFoldDB" id="A0A9X9BN92"/>
<comment type="caution">
    <text evidence="1">The sequence shown here is derived from an EMBL/GenBank/DDBJ whole genome shotgun (WGS) entry which is preliminary data.</text>
</comment>
<sequence length="96" mass="10764">MTLIQETRKALFNSLFTEQPEIVEALYKVTDGYDSQSFQAVYKFAASQRTALINLYADGKTIDDAQVVVTTMGGSPVQSTASFARTEEILKERYKK</sequence>
<dbReference type="RefSeq" id="WP_074846887.1">
    <property type="nucleotide sequence ID" value="NZ_FNSU01000003.1"/>
</dbReference>
<evidence type="ECO:0000313" key="1">
    <source>
        <dbReference type="EMBL" id="TWR52514.1"/>
    </source>
</evidence>
<dbReference type="EMBL" id="VFEQ01000024">
    <property type="protein sequence ID" value="TWR52514.1"/>
    <property type="molecule type" value="Genomic_DNA"/>
</dbReference>
<reference evidence="1 2" key="1">
    <citation type="submission" date="2019-06" db="EMBL/GenBank/DDBJ databases">
        <title>Pseudomonas bimorpha sp. nov. isolated from bovine raw milk and skim milk concentrate.</title>
        <authorList>
            <person name="Hofmann K."/>
            <person name="Huptas C."/>
            <person name="Doll E."/>
            <person name="Scherer S."/>
            <person name="Wenning M."/>
        </authorList>
    </citation>
    <scope>NUCLEOTIDE SEQUENCE [LARGE SCALE GENOMIC DNA]</scope>
    <source>
        <strain evidence="1 2">DSM 13124</strain>
    </source>
</reference>
<evidence type="ECO:0000313" key="2">
    <source>
        <dbReference type="Proteomes" id="UP000316123"/>
    </source>
</evidence>
<name>A0A9X9BN92_PSEMA</name>